<gene>
    <name evidence="3" type="ORF">A7979_01120</name>
</gene>
<dbReference type="PANTHER" id="PTHR33542">
    <property type="entry name" value="SIROHYDROCHLORIN FERROCHELATASE, CHLOROPLASTIC"/>
    <property type="match status" value="1"/>
</dbReference>
<dbReference type="GO" id="GO:0046872">
    <property type="term" value="F:metal ion binding"/>
    <property type="evidence" value="ECO:0007669"/>
    <property type="project" value="UniProtKB-KW"/>
</dbReference>
<dbReference type="Proteomes" id="UP000192359">
    <property type="component" value="Unassembled WGS sequence"/>
</dbReference>
<proteinExistence type="predicted"/>
<keyword evidence="1" id="KW-0479">Metal-binding</keyword>
<protein>
    <recommendedName>
        <fullName evidence="5">CMP-binding protein</fullName>
    </recommendedName>
</protein>
<dbReference type="SUPFAM" id="SSF53800">
    <property type="entry name" value="Chelatase"/>
    <property type="match status" value="2"/>
</dbReference>
<dbReference type="Gene3D" id="3.40.50.1400">
    <property type="match status" value="2"/>
</dbReference>
<dbReference type="PANTHER" id="PTHR33542:SF3">
    <property type="entry name" value="SIROHYDROCHLORIN FERROCHELATASE, CHLOROPLASTIC"/>
    <property type="match status" value="1"/>
</dbReference>
<dbReference type="Pfam" id="PF01903">
    <property type="entry name" value="CbiX"/>
    <property type="match status" value="1"/>
</dbReference>
<evidence type="ECO:0008006" key="5">
    <source>
        <dbReference type="Google" id="ProtNLM"/>
    </source>
</evidence>
<dbReference type="OrthoDB" id="7345302at2"/>
<dbReference type="EMBL" id="LXWF01000011">
    <property type="protein sequence ID" value="ORC22288.1"/>
    <property type="molecule type" value="Genomic_DNA"/>
</dbReference>
<evidence type="ECO:0000256" key="1">
    <source>
        <dbReference type="ARBA" id="ARBA00022723"/>
    </source>
</evidence>
<evidence type="ECO:0000313" key="3">
    <source>
        <dbReference type="EMBL" id="ORC22288.1"/>
    </source>
</evidence>
<dbReference type="CDD" id="cd03416">
    <property type="entry name" value="CbiX_SirB_N"/>
    <property type="match status" value="1"/>
</dbReference>
<dbReference type="RefSeq" id="WP_143539076.1">
    <property type="nucleotide sequence ID" value="NZ_LXWF01000011.1"/>
</dbReference>
<accession>A0A1Y1RR65</accession>
<keyword evidence="4" id="KW-1185">Reference proteome</keyword>
<dbReference type="InterPro" id="IPR050963">
    <property type="entry name" value="Sirohydro_Cobaltochel/CbiX"/>
</dbReference>
<sequence length="240" mass="25389">MIHLVATSHGTDNPQGREAVNLIRDQLTALVEAQAPGTYTVHEAYVDVQEPALPQVLQALPSGARAVLVPLLLSPGYHTEQDMKQAAAQATHLTTAIARALGPSAALAKLQLQRLEEAGWDGYDDIALAAAGSSRADGREAVLYQAEVFSSLLSRPVPYGFIADIEPTIEQAWESNQADYISTYLLARGYFHSKLTKAYLGTEKAAVTEPLVLPGDAASATVVASVALERATEALAALSA</sequence>
<organism evidence="3 4">
    <name type="scientific">Rothia nasimurium</name>
    <dbReference type="NCBI Taxonomy" id="85336"/>
    <lineage>
        <taxon>Bacteria</taxon>
        <taxon>Bacillati</taxon>
        <taxon>Actinomycetota</taxon>
        <taxon>Actinomycetes</taxon>
        <taxon>Micrococcales</taxon>
        <taxon>Micrococcaceae</taxon>
        <taxon>Rothia</taxon>
    </lineage>
</organism>
<keyword evidence="2" id="KW-0456">Lyase</keyword>
<dbReference type="AlphaFoldDB" id="A0A1Y1RR65"/>
<reference evidence="3 4" key="1">
    <citation type="submission" date="2016-05" db="EMBL/GenBank/DDBJ databases">
        <title>Draft genome sequence of a porcine commensal Rothia nasimurium.</title>
        <authorList>
            <person name="Gaiser R.A."/>
            <person name="Van Baarlen P."/>
            <person name="Wells J.M."/>
        </authorList>
    </citation>
    <scope>NUCLEOTIDE SEQUENCE [LARGE SCALE GENOMIC DNA]</scope>
    <source>
        <strain evidence="3 4">PT-32</strain>
    </source>
</reference>
<dbReference type="GO" id="GO:0016829">
    <property type="term" value="F:lyase activity"/>
    <property type="evidence" value="ECO:0007669"/>
    <property type="project" value="UniProtKB-KW"/>
</dbReference>
<name>A0A1Y1RR65_9MICC</name>
<dbReference type="InterPro" id="IPR002762">
    <property type="entry name" value="CbiX-like"/>
</dbReference>
<evidence type="ECO:0000313" key="4">
    <source>
        <dbReference type="Proteomes" id="UP000192359"/>
    </source>
</evidence>
<comment type="caution">
    <text evidence="3">The sequence shown here is derived from an EMBL/GenBank/DDBJ whole genome shotgun (WGS) entry which is preliminary data.</text>
</comment>
<evidence type="ECO:0000256" key="2">
    <source>
        <dbReference type="ARBA" id="ARBA00023239"/>
    </source>
</evidence>